<feature type="domain" description="Helicase HerA-like C-terminal" evidence="2">
    <location>
        <begin position="35"/>
        <end position="477"/>
    </location>
</feature>
<protein>
    <submittedName>
        <fullName evidence="3">Helicase HerA-like domain-containing protein</fullName>
    </submittedName>
</protein>
<gene>
    <name evidence="3" type="ORF">WFZ85_09655</name>
</gene>
<evidence type="ECO:0000313" key="4">
    <source>
        <dbReference type="Proteomes" id="UP001460072"/>
    </source>
</evidence>
<sequence length="506" mass="56346">MTMISEFSKQINDGYNFKGESITLGGAIFNGEAVTNTFVKVPLKTLNRHGLIAGATGTGKTKTIQVLSEQLSSFGIPVLMMDIKGDFSGIAAAGEEKSFITERHAKINIPYKVESFPVELMSLSQQDGVRLRATVSEFGPVLFSRILNLNDTQAGVVAVIFKYCDDKKMPLLDLKDFKKVINYITDEGKDEIEEHYGKISTSTTGIILRKIIELEQQGGDIFFGEKSFEIDDLMRIDENGKGFVNIIRLTDIQDKPKLFSTFMLSLLAEIYQQMPEKGDADQPELVIFIDEAHLIFNEASDALLNQIETIIKLIRSKGIGVYFITQNPMDVPASVLAQLGLKIQHALRAFTAKDRQAIKQTAENYPISEYYKTDEVLTSLGIGEAFVTALNEKGIPTPLAATMMRAPMSRMDILNETEIATINAKSKLVRKYNEKIDRDSAYEMLTQKIEIANQQAEATQETQQEEKRKSSEPSTTEVIGKSVVKVVTSATFIRGVFGVLNKLFRK</sequence>
<dbReference type="InterPro" id="IPR033186">
    <property type="entry name" value="HerA_C"/>
</dbReference>
<dbReference type="Gene3D" id="3.40.50.300">
    <property type="entry name" value="P-loop containing nucleotide triphosphate hydrolases"/>
    <property type="match status" value="2"/>
</dbReference>
<accession>A0ABU9N7N9</accession>
<organism evidence="3 4">
    <name type="scientific">Flavobacterium aureirubrum</name>
    <dbReference type="NCBI Taxonomy" id="3133147"/>
    <lineage>
        <taxon>Bacteria</taxon>
        <taxon>Pseudomonadati</taxon>
        <taxon>Bacteroidota</taxon>
        <taxon>Flavobacteriia</taxon>
        <taxon>Flavobacteriales</taxon>
        <taxon>Flavobacteriaceae</taxon>
        <taxon>Flavobacterium</taxon>
    </lineage>
</organism>
<dbReference type="InterPro" id="IPR051162">
    <property type="entry name" value="T4SS_component"/>
</dbReference>
<dbReference type="EMBL" id="JBCGDO010000011">
    <property type="protein sequence ID" value="MEM0542884.1"/>
    <property type="molecule type" value="Genomic_DNA"/>
</dbReference>
<evidence type="ECO:0000256" key="1">
    <source>
        <dbReference type="SAM" id="MobiDB-lite"/>
    </source>
</evidence>
<proteinExistence type="predicted"/>
<keyword evidence="4" id="KW-1185">Reference proteome</keyword>
<evidence type="ECO:0000259" key="2">
    <source>
        <dbReference type="Pfam" id="PF05872"/>
    </source>
</evidence>
<evidence type="ECO:0000313" key="3">
    <source>
        <dbReference type="EMBL" id="MEM0542884.1"/>
    </source>
</evidence>
<dbReference type="Proteomes" id="UP001460072">
    <property type="component" value="Unassembled WGS sequence"/>
</dbReference>
<dbReference type="Pfam" id="PF05872">
    <property type="entry name" value="HerA_C"/>
    <property type="match status" value="1"/>
</dbReference>
<name>A0ABU9N7N9_9FLAO</name>
<dbReference type="PANTHER" id="PTHR30121:SF6">
    <property type="entry name" value="SLR6007 PROTEIN"/>
    <property type="match status" value="1"/>
</dbReference>
<feature type="region of interest" description="Disordered" evidence="1">
    <location>
        <begin position="454"/>
        <end position="475"/>
    </location>
</feature>
<dbReference type="InterPro" id="IPR027417">
    <property type="entry name" value="P-loop_NTPase"/>
</dbReference>
<dbReference type="PANTHER" id="PTHR30121">
    <property type="entry name" value="UNCHARACTERIZED PROTEIN YJGR-RELATED"/>
    <property type="match status" value="1"/>
</dbReference>
<dbReference type="SUPFAM" id="SSF52540">
    <property type="entry name" value="P-loop containing nucleoside triphosphate hydrolases"/>
    <property type="match status" value="1"/>
</dbReference>
<comment type="caution">
    <text evidence="3">The sequence shown here is derived from an EMBL/GenBank/DDBJ whole genome shotgun (WGS) entry which is preliminary data.</text>
</comment>
<dbReference type="RefSeq" id="WP_342696086.1">
    <property type="nucleotide sequence ID" value="NZ_JBCGDO010000011.1"/>
</dbReference>
<reference evidence="3 4" key="1">
    <citation type="submission" date="2024-03" db="EMBL/GenBank/DDBJ databases">
        <title>Two novel species of the genus Flavobacterium exhibiting potentially degradation of complex polysaccharides.</title>
        <authorList>
            <person name="Lian X."/>
        </authorList>
    </citation>
    <scope>NUCLEOTIDE SEQUENCE [LARGE SCALE GENOMIC DNA]</scope>
    <source>
        <strain evidence="4">j3</strain>
    </source>
</reference>